<dbReference type="PROSITE" id="PS00194">
    <property type="entry name" value="THIOREDOXIN_1"/>
    <property type="match status" value="1"/>
</dbReference>
<feature type="signal peptide" evidence="8">
    <location>
        <begin position="1"/>
        <end position="19"/>
    </location>
</feature>
<dbReference type="InterPro" id="IPR013766">
    <property type="entry name" value="Thioredoxin_domain"/>
</dbReference>
<dbReference type="InterPro" id="IPR017937">
    <property type="entry name" value="Thioredoxin_CS"/>
</dbReference>
<dbReference type="GO" id="GO:0015035">
    <property type="term" value="F:protein-disulfide reductase activity"/>
    <property type="evidence" value="ECO:0007669"/>
    <property type="project" value="TreeGrafter"/>
</dbReference>
<dbReference type="SUPFAM" id="SSF52833">
    <property type="entry name" value="Thioredoxin-like"/>
    <property type="match status" value="2"/>
</dbReference>
<evidence type="ECO:0000256" key="7">
    <source>
        <dbReference type="SAM" id="MobiDB-lite"/>
    </source>
</evidence>
<evidence type="ECO:0000256" key="8">
    <source>
        <dbReference type="SAM" id="SignalP"/>
    </source>
</evidence>
<sequence>MARGATLVYYLLAAGLVAGQGIYSSKSPVLDVNAKNYDSLIAQSNHTSIVEFYAPWCGHCQNLKPAYEKAAKSLTGLAKVAAVNCDDESNKAFCGQFGVQGFPTLKIVKPGKKPGKPIVEDYRGSREAKGIVEAVTDKITNHVKRLKADTLDAWVQESTRPKAILFSEKGTTAPLVKALAIDFLGAIDFAQVRNKETAAIEKYEVTKFPTIVLLHGSDTSKYDGEISKDTLTQFLSQAAAPNPDPTPKKAKAKPSTTKKEKAASASSEFSKASEKHKSSDYQEHMDHASTVILEDEPPTESPIPIVEHKQKPMVVPDVAPALPTLESASELRTSCLQPDSTHCVLVLLPAKKDATSECAGTAADVLAGFATVEDKYSKRKANIFPTYAVPATNEDTTTIRKVLDLKSEDEVDVVVLNMKKRWAKKYTKPSFDVKNIESFMDDIRFGEGTKQKLPADFFTNPEPSSESTAAMPEPAHDEL</sequence>
<feature type="region of interest" description="Disordered" evidence="7">
    <location>
        <begin position="454"/>
        <end position="479"/>
    </location>
</feature>
<dbReference type="GO" id="GO:0034976">
    <property type="term" value="P:response to endoplasmic reticulum stress"/>
    <property type="evidence" value="ECO:0007669"/>
    <property type="project" value="TreeGrafter"/>
</dbReference>
<comment type="catalytic activity">
    <reaction evidence="1">
        <text>Catalyzes the rearrangement of -S-S- bonds in proteins.</text>
        <dbReference type="EC" id="5.3.4.1"/>
    </reaction>
</comment>
<keyword evidence="6" id="KW-0676">Redox-active center</keyword>
<accession>A0AAN7YCF5</accession>
<dbReference type="PANTHER" id="PTHR45815">
    <property type="entry name" value="PROTEIN DISULFIDE-ISOMERASE A6"/>
    <property type="match status" value="1"/>
</dbReference>
<dbReference type="InterPro" id="IPR036249">
    <property type="entry name" value="Thioredoxin-like_sf"/>
</dbReference>
<evidence type="ECO:0000256" key="3">
    <source>
        <dbReference type="ARBA" id="ARBA00012723"/>
    </source>
</evidence>
<feature type="chain" id="PRO_5042984650" description="protein disulfide-isomerase" evidence="8">
    <location>
        <begin position="20"/>
        <end position="479"/>
    </location>
</feature>
<keyword evidence="5" id="KW-0413">Isomerase</keyword>
<feature type="domain" description="Thioredoxin" evidence="9">
    <location>
        <begin position="1"/>
        <end position="141"/>
    </location>
</feature>
<evidence type="ECO:0000313" key="11">
    <source>
        <dbReference type="Proteomes" id="UP001309876"/>
    </source>
</evidence>
<evidence type="ECO:0000313" key="10">
    <source>
        <dbReference type="EMBL" id="KAK5088440.1"/>
    </source>
</evidence>
<dbReference type="CDD" id="cd03002">
    <property type="entry name" value="PDI_a_MPD1_like"/>
    <property type="match status" value="1"/>
</dbReference>
<feature type="region of interest" description="Disordered" evidence="7">
    <location>
        <begin position="237"/>
        <end position="282"/>
    </location>
</feature>
<name>A0AAN7YCF5_9EURO</name>
<organism evidence="10 11">
    <name type="scientific">Lithohypha guttulata</name>
    <dbReference type="NCBI Taxonomy" id="1690604"/>
    <lineage>
        <taxon>Eukaryota</taxon>
        <taxon>Fungi</taxon>
        <taxon>Dikarya</taxon>
        <taxon>Ascomycota</taxon>
        <taxon>Pezizomycotina</taxon>
        <taxon>Eurotiomycetes</taxon>
        <taxon>Chaetothyriomycetidae</taxon>
        <taxon>Chaetothyriales</taxon>
        <taxon>Trichomeriaceae</taxon>
        <taxon>Lithohypha</taxon>
    </lineage>
</organism>
<dbReference type="GO" id="GO:0005788">
    <property type="term" value="C:endoplasmic reticulum lumen"/>
    <property type="evidence" value="ECO:0007669"/>
    <property type="project" value="UniProtKB-SubCell"/>
</dbReference>
<keyword evidence="11" id="KW-1185">Reference proteome</keyword>
<evidence type="ECO:0000256" key="2">
    <source>
        <dbReference type="ARBA" id="ARBA00004319"/>
    </source>
</evidence>
<dbReference type="EMBL" id="JAVRRJ010000002">
    <property type="protein sequence ID" value="KAK5088440.1"/>
    <property type="molecule type" value="Genomic_DNA"/>
</dbReference>
<dbReference type="PRINTS" id="PR00421">
    <property type="entry name" value="THIOREDOXIN"/>
</dbReference>
<feature type="compositionally biased region" description="Basic and acidic residues" evidence="7">
    <location>
        <begin position="271"/>
        <end position="282"/>
    </location>
</feature>
<keyword evidence="8" id="KW-0732">Signal</keyword>
<dbReference type="PROSITE" id="PS51352">
    <property type="entry name" value="THIOREDOXIN_2"/>
    <property type="match status" value="1"/>
</dbReference>
<comment type="subcellular location">
    <subcellularLocation>
        <location evidence="2">Endoplasmic reticulum lumen</location>
    </subcellularLocation>
</comment>
<dbReference type="Proteomes" id="UP001309876">
    <property type="component" value="Unassembled WGS sequence"/>
</dbReference>
<evidence type="ECO:0000256" key="5">
    <source>
        <dbReference type="ARBA" id="ARBA00023235"/>
    </source>
</evidence>
<keyword evidence="4" id="KW-1015">Disulfide bond</keyword>
<dbReference type="GO" id="GO:0003756">
    <property type="term" value="F:protein disulfide isomerase activity"/>
    <property type="evidence" value="ECO:0007669"/>
    <property type="project" value="UniProtKB-EC"/>
</dbReference>
<dbReference type="AlphaFoldDB" id="A0AAN7YCF5"/>
<evidence type="ECO:0000259" key="9">
    <source>
        <dbReference type="PROSITE" id="PS51352"/>
    </source>
</evidence>
<evidence type="ECO:0000256" key="4">
    <source>
        <dbReference type="ARBA" id="ARBA00023157"/>
    </source>
</evidence>
<protein>
    <recommendedName>
        <fullName evidence="3">protein disulfide-isomerase</fullName>
        <ecNumber evidence="3">5.3.4.1</ecNumber>
    </recommendedName>
</protein>
<dbReference type="Pfam" id="PF24541">
    <property type="entry name" value="Thioredox_PDIA6_C"/>
    <property type="match status" value="1"/>
</dbReference>
<comment type="caution">
    <text evidence="10">The sequence shown here is derived from an EMBL/GenBank/DDBJ whole genome shotgun (WGS) entry which is preliminary data.</text>
</comment>
<gene>
    <name evidence="10" type="ORF">LTR05_002658</name>
</gene>
<dbReference type="EC" id="5.3.4.1" evidence="3"/>
<evidence type="ECO:0000256" key="6">
    <source>
        <dbReference type="ARBA" id="ARBA00023284"/>
    </source>
</evidence>
<dbReference type="InterPro" id="IPR057305">
    <property type="entry name" value="Thioredox_PDIA6_C"/>
</dbReference>
<dbReference type="Pfam" id="PF00085">
    <property type="entry name" value="Thioredoxin"/>
    <property type="match status" value="1"/>
</dbReference>
<dbReference type="PANTHER" id="PTHR45815:SF3">
    <property type="entry name" value="PROTEIN DISULFIDE-ISOMERASE A6"/>
    <property type="match status" value="1"/>
</dbReference>
<evidence type="ECO:0000256" key="1">
    <source>
        <dbReference type="ARBA" id="ARBA00001182"/>
    </source>
</evidence>
<dbReference type="Gene3D" id="3.40.30.10">
    <property type="entry name" value="Glutaredoxin"/>
    <property type="match status" value="2"/>
</dbReference>
<reference evidence="10 11" key="1">
    <citation type="submission" date="2023-08" db="EMBL/GenBank/DDBJ databases">
        <title>Black Yeasts Isolated from many extreme environments.</title>
        <authorList>
            <person name="Coleine C."/>
            <person name="Stajich J.E."/>
            <person name="Selbmann L."/>
        </authorList>
    </citation>
    <scope>NUCLEOTIDE SEQUENCE [LARGE SCALE GENOMIC DNA]</scope>
    <source>
        <strain evidence="10 11">CCFEE 5910</strain>
    </source>
</reference>
<proteinExistence type="predicted"/>